<keyword evidence="1" id="KW-1133">Transmembrane helix</keyword>
<keyword evidence="1" id="KW-0472">Membrane</keyword>
<dbReference type="Proteomes" id="UP000002282">
    <property type="component" value="Unassembled WGS sequence"/>
</dbReference>
<evidence type="ECO:0000313" key="5">
    <source>
        <dbReference type="Proteomes" id="UP000002282"/>
    </source>
</evidence>
<feature type="domain" description="Piezo TM25-28" evidence="2">
    <location>
        <begin position="369"/>
        <end position="559"/>
    </location>
</feature>
<feature type="transmembrane region" description="Helical" evidence="1">
    <location>
        <begin position="411"/>
        <end position="432"/>
    </location>
</feature>
<feature type="transmembrane region" description="Helical" evidence="1">
    <location>
        <begin position="245"/>
        <end position="263"/>
    </location>
</feature>
<dbReference type="GO" id="GO:0042391">
    <property type="term" value="P:regulation of membrane potential"/>
    <property type="evidence" value="ECO:0007669"/>
    <property type="project" value="TreeGrafter"/>
</dbReference>
<feature type="transmembrane region" description="Helical" evidence="1">
    <location>
        <begin position="275"/>
        <end position="294"/>
    </location>
</feature>
<evidence type="ECO:0000259" key="3">
    <source>
        <dbReference type="Pfam" id="PF24871"/>
    </source>
</evidence>
<protein>
    <submittedName>
        <fullName evidence="4">Uncharacterized protein</fullName>
    </submittedName>
</protein>
<organism evidence="4 5">
    <name type="scientific">Drosophila yakuba</name>
    <name type="common">Fruit fly</name>
    <dbReference type="NCBI Taxonomy" id="7245"/>
    <lineage>
        <taxon>Eukaryota</taxon>
        <taxon>Metazoa</taxon>
        <taxon>Ecdysozoa</taxon>
        <taxon>Arthropoda</taxon>
        <taxon>Hexapoda</taxon>
        <taxon>Insecta</taxon>
        <taxon>Pterygota</taxon>
        <taxon>Neoptera</taxon>
        <taxon>Endopterygota</taxon>
        <taxon>Diptera</taxon>
        <taxon>Brachycera</taxon>
        <taxon>Muscomorpha</taxon>
        <taxon>Ephydroidea</taxon>
        <taxon>Drosophilidae</taxon>
        <taxon>Drosophila</taxon>
        <taxon>Sophophora</taxon>
    </lineage>
</organism>
<dbReference type="EMBL" id="CH892876">
    <property type="protein sequence ID" value="KRK05595.1"/>
    <property type="molecule type" value="Genomic_DNA"/>
</dbReference>
<feature type="transmembrane region" description="Helical" evidence="1">
    <location>
        <begin position="444"/>
        <end position="468"/>
    </location>
</feature>
<feature type="transmembrane region" description="Helical" evidence="1">
    <location>
        <begin position="515"/>
        <end position="533"/>
    </location>
</feature>
<keyword evidence="1" id="KW-0812">Transmembrane</keyword>
<feature type="domain" description="Piezo TM1-24" evidence="3">
    <location>
        <begin position="1"/>
        <end position="90"/>
    </location>
</feature>
<feature type="transmembrane region" description="Helical" evidence="1">
    <location>
        <begin position="64"/>
        <end position="85"/>
    </location>
</feature>
<evidence type="ECO:0000259" key="2">
    <source>
        <dbReference type="Pfam" id="PF15917"/>
    </source>
</evidence>
<dbReference type="GO" id="GO:0005261">
    <property type="term" value="F:monoatomic cation channel activity"/>
    <property type="evidence" value="ECO:0007669"/>
    <property type="project" value="TreeGrafter"/>
</dbReference>
<dbReference type="GO" id="GO:0071260">
    <property type="term" value="P:cellular response to mechanical stimulus"/>
    <property type="evidence" value="ECO:0007669"/>
    <property type="project" value="TreeGrafter"/>
</dbReference>
<evidence type="ECO:0000313" key="4">
    <source>
        <dbReference type="EMBL" id="KRK05595.1"/>
    </source>
</evidence>
<dbReference type="KEGG" id="dya:Dyak_GE28231"/>
<dbReference type="InterPro" id="IPR031805">
    <property type="entry name" value="Piezo_TM25-28"/>
</dbReference>
<name>A0A0R1E8N1_DROYA</name>
<proteinExistence type="predicted"/>
<dbReference type="PANTHER" id="PTHR13167">
    <property type="entry name" value="PIEZO-TYPE MECHANOSENSITIVE ION CHANNEL COMPONENT"/>
    <property type="match status" value="1"/>
</dbReference>
<dbReference type="GO" id="GO:0005886">
    <property type="term" value="C:plasma membrane"/>
    <property type="evidence" value="ECO:0007669"/>
    <property type="project" value="TreeGrafter"/>
</dbReference>
<sequence>MSLQLWIRFLYGFWMFLIFYAMTILTAIYTYQFDHFDYYWEKFLKVQPTLQCDIGLRRYQTKELFLHLLIPTLTVIFTVVQLHYFHRRFVESVRRPRSTESQNSHFAFNAETRASQKSLDIRQSWKVFFSAGYENRNVTFNFADWMGLRKTGTLFGVHLRYISPYIIYMILTSLHAVVKLRDHLIRYSMNEQKDRKLLFPDITRQDAERDFPGLLKYVLNYGYFKFGCEITLIGLVSTIAHRRDLLALTYLIWLVLLLSLSRFRCARIWEILQIYFVLSIFVQYVYLLTFPPNLCKVYSYKSLWSTSDSKNYKNRSNIMFDYIVLLLISRQRKSFRVEMRHINDLSYRGGVNTNVVNNIAKLGHVYFENPTHDFCSYVRNYADVFKTAIFFSFFWITLAIVFLGGVCSTDILSLGYIIFALIFLLQGSEIYLQNIHFIICRWNCLIAFNVLNIMVKVAISVIEGTIVIEKNSILSIVFNVMHQTAPCENVNDNKISEINEITKKNLKYCYGPSNMIFRNTLVWHVIIFSFAIFQHRIFRSYYFCHVIMDTQANTILASRYAIPVL</sequence>
<reference evidence="4 5" key="2">
    <citation type="journal article" date="2007" name="PLoS Biol.">
        <title>Principles of genome evolution in the Drosophila melanogaster species group.</title>
        <authorList>
            <person name="Ranz J.M."/>
            <person name="Maurin D."/>
            <person name="Chan Y.S."/>
            <person name="von Grotthuss M."/>
            <person name="Hillier L.W."/>
            <person name="Roote J."/>
            <person name="Ashburner M."/>
            <person name="Bergman C.M."/>
        </authorList>
    </citation>
    <scope>NUCLEOTIDE SEQUENCE [LARGE SCALE GENOMIC DNA]</scope>
    <source>
        <strain evidence="5">Tai18E2 / Tucson 14021-0261.01</strain>
    </source>
</reference>
<dbReference type="PANTHER" id="PTHR13167:SF25">
    <property type="entry name" value="PIEZO-TYPE MECHANOSENSITIVE ION CHANNEL COMPONENT"/>
    <property type="match status" value="1"/>
</dbReference>
<feature type="transmembrane region" description="Helical" evidence="1">
    <location>
        <begin position="9"/>
        <end position="31"/>
    </location>
</feature>
<reference evidence="4 5" key="1">
    <citation type="journal article" date="2007" name="Nature">
        <title>Evolution of genes and genomes on the Drosophila phylogeny.</title>
        <authorList>
            <consortium name="Drosophila 12 Genomes Consortium"/>
            <person name="Clark A.G."/>
            <person name="Eisen M.B."/>
            <person name="Smith D.R."/>
            <person name="Bergman C.M."/>
            <person name="Oliver B."/>
            <person name="Markow T.A."/>
            <person name="Kaufman T.C."/>
            <person name="Kellis M."/>
            <person name="Gelbart W."/>
            <person name="Iyer V.N."/>
            <person name="Pollard D.A."/>
            <person name="Sackton T.B."/>
            <person name="Larracuente A.M."/>
            <person name="Singh N.D."/>
            <person name="Abad J.P."/>
            <person name="Abt D.N."/>
            <person name="Adryan B."/>
            <person name="Aguade M."/>
            <person name="Akashi H."/>
            <person name="Anderson W.W."/>
            <person name="Aquadro C.F."/>
            <person name="Ardell D.H."/>
            <person name="Arguello R."/>
            <person name="Artieri C.G."/>
            <person name="Barbash D.A."/>
            <person name="Barker D."/>
            <person name="Barsanti P."/>
            <person name="Batterham P."/>
            <person name="Batzoglou S."/>
            <person name="Begun D."/>
            <person name="Bhutkar A."/>
            <person name="Blanco E."/>
            <person name="Bosak S.A."/>
            <person name="Bradley R.K."/>
            <person name="Brand A.D."/>
            <person name="Brent M.R."/>
            <person name="Brooks A.N."/>
            <person name="Brown R.H."/>
            <person name="Butlin R.K."/>
            <person name="Caggese C."/>
            <person name="Calvi B.R."/>
            <person name="Bernardo de Carvalho A."/>
            <person name="Caspi A."/>
            <person name="Castrezana S."/>
            <person name="Celniker S.E."/>
            <person name="Chang J.L."/>
            <person name="Chapple C."/>
            <person name="Chatterji S."/>
            <person name="Chinwalla A."/>
            <person name="Civetta A."/>
            <person name="Clifton S.W."/>
            <person name="Comeron J.M."/>
            <person name="Costello J.C."/>
            <person name="Coyne J.A."/>
            <person name="Daub J."/>
            <person name="David R.G."/>
            <person name="Delcher A.L."/>
            <person name="Delehaunty K."/>
            <person name="Do C.B."/>
            <person name="Ebling H."/>
            <person name="Edwards K."/>
            <person name="Eickbush T."/>
            <person name="Evans J.D."/>
            <person name="Filipski A."/>
            <person name="Findeiss S."/>
            <person name="Freyhult E."/>
            <person name="Fulton L."/>
            <person name="Fulton R."/>
            <person name="Garcia A.C."/>
            <person name="Gardiner A."/>
            <person name="Garfield D.A."/>
            <person name="Garvin B.E."/>
            <person name="Gibson G."/>
            <person name="Gilbert D."/>
            <person name="Gnerre S."/>
            <person name="Godfrey J."/>
            <person name="Good R."/>
            <person name="Gotea V."/>
            <person name="Gravely B."/>
            <person name="Greenberg A.J."/>
            <person name="Griffiths-Jones S."/>
            <person name="Gross S."/>
            <person name="Guigo R."/>
            <person name="Gustafson E.A."/>
            <person name="Haerty W."/>
            <person name="Hahn M.W."/>
            <person name="Halligan D.L."/>
            <person name="Halpern A.L."/>
            <person name="Halter G.M."/>
            <person name="Han M.V."/>
            <person name="Heger A."/>
            <person name="Hillier L."/>
            <person name="Hinrichs A.S."/>
            <person name="Holmes I."/>
            <person name="Hoskins R.A."/>
            <person name="Hubisz M.J."/>
            <person name="Hultmark D."/>
            <person name="Huntley M.A."/>
            <person name="Jaffe D.B."/>
            <person name="Jagadeeshan S."/>
            <person name="Jeck W.R."/>
            <person name="Johnson J."/>
            <person name="Jones C.D."/>
            <person name="Jordan W.C."/>
            <person name="Karpen G.H."/>
            <person name="Kataoka E."/>
            <person name="Keightley P.D."/>
            <person name="Kheradpour P."/>
            <person name="Kirkness E.F."/>
            <person name="Koerich L.B."/>
            <person name="Kristiansen K."/>
            <person name="Kudrna D."/>
            <person name="Kulathinal R.J."/>
            <person name="Kumar S."/>
            <person name="Kwok R."/>
            <person name="Lander E."/>
            <person name="Langley C.H."/>
            <person name="Lapoint R."/>
            <person name="Lazzaro B.P."/>
            <person name="Lee S.J."/>
            <person name="Levesque L."/>
            <person name="Li R."/>
            <person name="Lin C.F."/>
            <person name="Lin M.F."/>
            <person name="Lindblad-Toh K."/>
            <person name="Llopart A."/>
            <person name="Long M."/>
            <person name="Low L."/>
            <person name="Lozovsky E."/>
            <person name="Lu J."/>
            <person name="Luo M."/>
            <person name="Machado C.A."/>
            <person name="Makalowski W."/>
            <person name="Marzo M."/>
            <person name="Matsuda M."/>
            <person name="Matzkin L."/>
            <person name="McAllister B."/>
            <person name="McBride C.S."/>
            <person name="McKernan B."/>
            <person name="McKernan K."/>
            <person name="Mendez-Lago M."/>
            <person name="Minx P."/>
            <person name="Mollenhauer M.U."/>
            <person name="Montooth K."/>
            <person name="Mount S.M."/>
            <person name="Mu X."/>
            <person name="Myers E."/>
            <person name="Negre B."/>
            <person name="Newfeld S."/>
            <person name="Nielsen R."/>
            <person name="Noor M.A."/>
            <person name="O'Grady P."/>
            <person name="Pachter L."/>
            <person name="Papaceit M."/>
            <person name="Parisi M.J."/>
            <person name="Parisi M."/>
            <person name="Parts L."/>
            <person name="Pedersen J.S."/>
            <person name="Pesole G."/>
            <person name="Phillippy A.M."/>
            <person name="Ponting C.P."/>
            <person name="Pop M."/>
            <person name="Porcelli D."/>
            <person name="Powell J.R."/>
            <person name="Prohaska S."/>
            <person name="Pruitt K."/>
            <person name="Puig M."/>
            <person name="Quesneville H."/>
            <person name="Ram K.R."/>
            <person name="Rand D."/>
            <person name="Rasmussen M.D."/>
            <person name="Reed L.K."/>
            <person name="Reenan R."/>
            <person name="Reily A."/>
            <person name="Remington K.A."/>
            <person name="Rieger T.T."/>
            <person name="Ritchie M.G."/>
            <person name="Robin C."/>
            <person name="Rogers Y.H."/>
            <person name="Rohde C."/>
            <person name="Rozas J."/>
            <person name="Rubenfield M.J."/>
            <person name="Ruiz A."/>
            <person name="Russo S."/>
            <person name="Salzberg S.L."/>
            <person name="Sanchez-Gracia A."/>
            <person name="Saranga D.J."/>
            <person name="Sato H."/>
            <person name="Schaeffer S.W."/>
            <person name="Schatz M.C."/>
            <person name="Schlenke T."/>
            <person name="Schwartz R."/>
            <person name="Segarra C."/>
            <person name="Singh R.S."/>
            <person name="Sirot L."/>
            <person name="Sirota M."/>
            <person name="Sisneros N.B."/>
            <person name="Smith C.D."/>
            <person name="Smith T.F."/>
            <person name="Spieth J."/>
            <person name="Stage D.E."/>
            <person name="Stark A."/>
            <person name="Stephan W."/>
            <person name="Strausberg R.L."/>
            <person name="Strempel S."/>
            <person name="Sturgill D."/>
            <person name="Sutton G."/>
            <person name="Sutton G.G."/>
            <person name="Tao W."/>
            <person name="Teichmann S."/>
            <person name="Tobari Y.N."/>
            <person name="Tomimura Y."/>
            <person name="Tsolas J.M."/>
            <person name="Valente V.L."/>
            <person name="Venter E."/>
            <person name="Venter J.C."/>
            <person name="Vicario S."/>
            <person name="Vieira F.G."/>
            <person name="Vilella A.J."/>
            <person name="Villasante A."/>
            <person name="Walenz B."/>
            <person name="Wang J."/>
            <person name="Wasserman M."/>
            <person name="Watts T."/>
            <person name="Wilson D."/>
            <person name="Wilson R.K."/>
            <person name="Wing R.A."/>
            <person name="Wolfner M.F."/>
            <person name="Wong A."/>
            <person name="Wong G.K."/>
            <person name="Wu C.I."/>
            <person name="Wu G."/>
            <person name="Yamamoto D."/>
            <person name="Yang H.P."/>
            <person name="Yang S.P."/>
            <person name="Yorke J.A."/>
            <person name="Yoshida K."/>
            <person name="Zdobnov E."/>
            <person name="Zhang P."/>
            <person name="Zhang Y."/>
            <person name="Zimin A.V."/>
            <person name="Baldwin J."/>
            <person name="Abdouelleil A."/>
            <person name="Abdulkadir J."/>
            <person name="Abebe A."/>
            <person name="Abera B."/>
            <person name="Abreu J."/>
            <person name="Acer S.C."/>
            <person name="Aftuck L."/>
            <person name="Alexander A."/>
            <person name="An P."/>
            <person name="Anderson E."/>
            <person name="Anderson S."/>
            <person name="Arachi H."/>
            <person name="Azer M."/>
            <person name="Bachantsang P."/>
            <person name="Barry A."/>
            <person name="Bayul T."/>
            <person name="Berlin A."/>
            <person name="Bessette D."/>
            <person name="Bloom T."/>
            <person name="Blye J."/>
            <person name="Boguslavskiy L."/>
            <person name="Bonnet C."/>
            <person name="Boukhgalter B."/>
            <person name="Bourzgui I."/>
            <person name="Brown A."/>
            <person name="Cahill P."/>
            <person name="Channer S."/>
            <person name="Cheshatsang Y."/>
            <person name="Chuda L."/>
            <person name="Citroen M."/>
            <person name="Collymore A."/>
            <person name="Cooke P."/>
            <person name="Costello M."/>
            <person name="D'Aco K."/>
            <person name="Daza R."/>
            <person name="De Haan G."/>
            <person name="DeGray S."/>
            <person name="DeMaso C."/>
            <person name="Dhargay N."/>
            <person name="Dooley K."/>
            <person name="Dooley E."/>
            <person name="Doricent M."/>
            <person name="Dorje P."/>
            <person name="Dorjee K."/>
            <person name="Dupes A."/>
            <person name="Elong R."/>
            <person name="Falk J."/>
            <person name="Farina A."/>
            <person name="Faro S."/>
            <person name="Ferguson D."/>
            <person name="Fisher S."/>
            <person name="Foley C.D."/>
            <person name="Franke A."/>
            <person name="Friedrich D."/>
            <person name="Gadbois L."/>
            <person name="Gearin G."/>
            <person name="Gearin C.R."/>
            <person name="Giannoukos G."/>
            <person name="Goode T."/>
            <person name="Graham J."/>
            <person name="Grandbois E."/>
            <person name="Grewal S."/>
            <person name="Gyaltsen K."/>
            <person name="Hafez N."/>
            <person name="Hagos B."/>
            <person name="Hall J."/>
            <person name="Henson C."/>
            <person name="Hollinger A."/>
            <person name="Honan T."/>
            <person name="Huard M.D."/>
            <person name="Hughes L."/>
            <person name="Hurhula B."/>
            <person name="Husby M.E."/>
            <person name="Kamat A."/>
            <person name="Kanga B."/>
            <person name="Kashin S."/>
            <person name="Khazanovich D."/>
            <person name="Kisner P."/>
            <person name="Lance K."/>
            <person name="Lara M."/>
            <person name="Lee W."/>
            <person name="Lennon N."/>
            <person name="Letendre F."/>
            <person name="LeVine R."/>
            <person name="Lipovsky A."/>
            <person name="Liu X."/>
            <person name="Liu J."/>
            <person name="Liu S."/>
            <person name="Lokyitsang T."/>
            <person name="Lokyitsang Y."/>
            <person name="Lubonja R."/>
            <person name="Lui A."/>
            <person name="MacDonald P."/>
            <person name="Magnisalis V."/>
            <person name="Maru K."/>
            <person name="Matthews C."/>
            <person name="McCusker W."/>
            <person name="McDonough S."/>
            <person name="Mehta T."/>
            <person name="Meldrim J."/>
            <person name="Meneus L."/>
            <person name="Mihai O."/>
            <person name="Mihalev A."/>
            <person name="Mihova T."/>
            <person name="Mittelman R."/>
            <person name="Mlenga V."/>
            <person name="Montmayeur A."/>
            <person name="Mulrain L."/>
            <person name="Navidi A."/>
            <person name="Naylor J."/>
            <person name="Negash T."/>
            <person name="Nguyen T."/>
            <person name="Nguyen N."/>
            <person name="Nicol R."/>
            <person name="Norbu C."/>
            <person name="Norbu N."/>
            <person name="Novod N."/>
            <person name="O'Neill B."/>
            <person name="Osman S."/>
            <person name="Markiewicz E."/>
            <person name="Oyono O.L."/>
            <person name="Patti C."/>
            <person name="Phunkhang P."/>
            <person name="Pierre F."/>
            <person name="Priest M."/>
            <person name="Raghuraman S."/>
            <person name="Rege F."/>
            <person name="Reyes R."/>
            <person name="Rise C."/>
            <person name="Rogov P."/>
            <person name="Ross K."/>
            <person name="Ryan E."/>
            <person name="Settipalli S."/>
            <person name="Shea T."/>
            <person name="Sherpa N."/>
            <person name="Shi L."/>
            <person name="Shih D."/>
            <person name="Sparrow T."/>
            <person name="Spaulding J."/>
            <person name="Stalker J."/>
            <person name="Stange-Thomann N."/>
            <person name="Stavropoulos S."/>
            <person name="Stone C."/>
            <person name="Strader C."/>
            <person name="Tesfaye S."/>
            <person name="Thomson T."/>
            <person name="Thoulutsang Y."/>
            <person name="Thoulutsang D."/>
            <person name="Topham K."/>
            <person name="Topping I."/>
            <person name="Tsamla T."/>
            <person name="Vassiliev H."/>
            <person name="Vo A."/>
            <person name="Wangchuk T."/>
            <person name="Wangdi T."/>
            <person name="Weiand M."/>
            <person name="Wilkinson J."/>
            <person name="Wilson A."/>
            <person name="Yadav S."/>
            <person name="Young G."/>
            <person name="Yu Q."/>
            <person name="Zembek L."/>
            <person name="Zhong D."/>
            <person name="Zimmer A."/>
            <person name="Zwirko Z."/>
            <person name="Jaffe D.B."/>
            <person name="Alvarez P."/>
            <person name="Brockman W."/>
            <person name="Butler J."/>
            <person name="Chin C."/>
            <person name="Gnerre S."/>
            <person name="Grabherr M."/>
            <person name="Kleber M."/>
            <person name="Mauceli E."/>
            <person name="MacCallum I."/>
        </authorList>
    </citation>
    <scope>NUCLEOTIDE SEQUENCE [LARGE SCALE GENOMIC DNA]</scope>
    <source>
        <strain evidence="5">Tai18E2 / Tucson 14021-0261.01</strain>
    </source>
</reference>
<evidence type="ECO:0000256" key="1">
    <source>
        <dbReference type="SAM" id="Phobius"/>
    </source>
</evidence>
<feature type="transmembrane region" description="Helical" evidence="1">
    <location>
        <begin position="159"/>
        <end position="178"/>
    </location>
</feature>
<dbReference type="AlphaFoldDB" id="A0A0R1E8N1"/>
<dbReference type="Pfam" id="PF15917">
    <property type="entry name" value="Piezo_TM25-28"/>
    <property type="match status" value="1"/>
</dbReference>
<feature type="transmembrane region" description="Helical" evidence="1">
    <location>
        <begin position="384"/>
        <end position="405"/>
    </location>
</feature>
<dbReference type="Pfam" id="PF24871">
    <property type="entry name" value="Piezo_TM1-24"/>
    <property type="match status" value="1"/>
</dbReference>
<accession>A0A0R1E8N1</accession>
<dbReference type="GO" id="GO:0008381">
    <property type="term" value="F:mechanosensitive monoatomic ion channel activity"/>
    <property type="evidence" value="ECO:0007669"/>
    <property type="project" value="InterPro"/>
</dbReference>
<keyword evidence="5" id="KW-1185">Reference proteome</keyword>
<dbReference type="InterPro" id="IPR027272">
    <property type="entry name" value="Piezo"/>
</dbReference>
<dbReference type="GO" id="GO:0050982">
    <property type="term" value="P:detection of mechanical stimulus"/>
    <property type="evidence" value="ECO:0007669"/>
    <property type="project" value="TreeGrafter"/>
</dbReference>
<dbReference type="InterPro" id="IPR056769">
    <property type="entry name" value="Piezo_TM1-24"/>
</dbReference>
<gene>
    <name evidence="4" type="primary">Dyak\GE28231</name>
    <name evidence="4" type="synonym">GE28231</name>
    <name evidence="4" type="ORF">Dyak_GE28231</name>
</gene>